<accession>A0A978VNK1</accession>
<dbReference type="PANTHER" id="PTHR31623:SF20">
    <property type="entry name" value="VINORINE SYNTHASE-LIKE"/>
    <property type="match status" value="1"/>
</dbReference>
<evidence type="ECO:0000313" key="5">
    <source>
        <dbReference type="Proteomes" id="UP000813462"/>
    </source>
</evidence>
<gene>
    <name evidence="4" type="ORF">FEM48_Zijuj03G0058700</name>
</gene>
<dbReference type="Gene3D" id="3.30.559.10">
    <property type="entry name" value="Chloramphenicol acetyltransferase-like domain"/>
    <property type="match status" value="2"/>
</dbReference>
<dbReference type="InterPro" id="IPR023213">
    <property type="entry name" value="CAT-like_dom_sf"/>
</dbReference>
<evidence type="ECO:0000256" key="1">
    <source>
        <dbReference type="ARBA" id="ARBA00009861"/>
    </source>
</evidence>
<dbReference type="Pfam" id="PF02458">
    <property type="entry name" value="Transferase"/>
    <property type="match status" value="1"/>
</dbReference>
<keyword evidence="2" id="KW-0808">Transferase</keyword>
<evidence type="ECO:0000313" key="4">
    <source>
        <dbReference type="EMBL" id="KAH7537126.1"/>
    </source>
</evidence>
<evidence type="ECO:0000256" key="2">
    <source>
        <dbReference type="ARBA" id="ARBA00022679"/>
    </source>
</evidence>
<keyword evidence="3" id="KW-0012">Acyltransferase</keyword>
<dbReference type="Proteomes" id="UP000813462">
    <property type="component" value="Unassembled WGS sequence"/>
</dbReference>
<dbReference type="EMBL" id="JAEACU010000003">
    <property type="protein sequence ID" value="KAH7537126.1"/>
    <property type="molecule type" value="Genomic_DNA"/>
</dbReference>
<proteinExistence type="inferred from homology"/>
<protein>
    <submittedName>
        <fullName evidence="4">Uncharacterized protein</fullName>
    </submittedName>
</protein>
<reference evidence="4" key="1">
    <citation type="journal article" date="2021" name="Front. Plant Sci.">
        <title>Chromosome-Scale Genome Assembly for Chinese Sour Jujube and Insights Into Its Genome Evolution and Domestication Signature.</title>
        <authorList>
            <person name="Shen L.-Y."/>
            <person name="Luo H."/>
            <person name="Wang X.-L."/>
            <person name="Wang X.-M."/>
            <person name="Qiu X.-J."/>
            <person name="Liu H."/>
            <person name="Zhou S.-S."/>
            <person name="Jia K.-H."/>
            <person name="Nie S."/>
            <person name="Bao Y.-T."/>
            <person name="Zhang R.-G."/>
            <person name="Yun Q.-Z."/>
            <person name="Chai Y.-H."/>
            <person name="Lu J.-Y."/>
            <person name="Li Y."/>
            <person name="Zhao S.-W."/>
            <person name="Mao J.-F."/>
            <person name="Jia S.-G."/>
            <person name="Mao Y.-M."/>
        </authorList>
    </citation>
    <scope>NUCLEOTIDE SEQUENCE</scope>
    <source>
        <strain evidence="4">AT0</strain>
        <tissue evidence="4">Leaf</tissue>
    </source>
</reference>
<organism evidence="4 5">
    <name type="scientific">Ziziphus jujuba var. spinosa</name>
    <dbReference type="NCBI Taxonomy" id="714518"/>
    <lineage>
        <taxon>Eukaryota</taxon>
        <taxon>Viridiplantae</taxon>
        <taxon>Streptophyta</taxon>
        <taxon>Embryophyta</taxon>
        <taxon>Tracheophyta</taxon>
        <taxon>Spermatophyta</taxon>
        <taxon>Magnoliopsida</taxon>
        <taxon>eudicotyledons</taxon>
        <taxon>Gunneridae</taxon>
        <taxon>Pentapetalae</taxon>
        <taxon>rosids</taxon>
        <taxon>fabids</taxon>
        <taxon>Rosales</taxon>
        <taxon>Rhamnaceae</taxon>
        <taxon>Paliureae</taxon>
        <taxon>Ziziphus</taxon>
    </lineage>
</organism>
<dbReference type="AlphaFoldDB" id="A0A978VNK1"/>
<dbReference type="GO" id="GO:0016746">
    <property type="term" value="F:acyltransferase activity"/>
    <property type="evidence" value="ECO:0007669"/>
    <property type="project" value="UniProtKB-KW"/>
</dbReference>
<sequence>MTYHSLVFFYPISDPNFNLPTTLIHLKNSLSKTLTLFYPFSGMSKNNLNNDFHAGVPFLEAKVNSWTSEYFKLKNTQLLNHFVPIEPFHKAKETSLAPQIAFQVNLFACGGIALEVSVCHKLMDATTVSSFFKSLAALFSGCPNKVIHPDLSRSSLLFPPRDHLPQNYVDLMDEQWFKESNYITRRFLFSSKSIANLREKAKSQGVPKPSQIEALTCFIWKHAMAASLAISGTRRTSVLAHAGAVAVDPAVQGIELQGLVELLDEALAMNDGEDFLENLKGEAGFSSMSEFMNQLEAMLSLDSDQTFSHSQAGVMVSLMILILDREGHFGLE</sequence>
<comment type="similarity">
    <text evidence="1">Belongs to the plant acyltransferase family.</text>
</comment>
<comment type="caution">
    <text evidence="4">The sequence shown here is derived from an EMBL/GenBank/DDBJ whole genome shotgun (WGS) entry which is preliminary data.</text>
</comment>
<dbReference type="PANTHER" id="PTHR31623">
    <property type="entry name" value="F21J9.9"/>
    <property type="match status" value="1"/>
</dbReference>
<evidence type="ECO:0000256" key="3">
    <source>
        <dbReference type="ARBA" id="ARBA00023315"/>
    </source>
</evidence>
<name>A0A978VNK1_ZIZJJ</name>